<dbReference type="Pfam" id="PF18754">
    <property type="entry name" value="Nmad3"/>
    <property type="match status" value="1"/>
</dbReference>
<gene>
    <name evidence="2" type="ORF">SAMN05216231_3719</name>
</gene>
<dbReference type="AlphaFoldDB" id="A0A1H1GH16"/>
<evidence type="ECO:0000313" key="2">
    <source>
        <dbReference type="EMBL" id="SDR12467.1"/>
    </source>
</evidence>
<dbReference type="Proteomes" id="UP000199444">
    <property type="component" value="Unassembled WGS sequence"/>
</dbReference>
<protein>
    <recommendedName>
        <fullName evidence="1">Nucleotide modification associated domain-containing protein</fullName>
    </recommendedName>
</protein>
<organism evidence="2 3">
    <name type="scientific">Virgibacillus salinus</name>
    <dbReference type="NCBI Taxonomy" id="553311"/>
    <lineage>
        <taxon>Bacteria</taxon>
        <taxon>Bacillati</taxon>
        <taxon>Bacillota</taxon>
        <taxon>Bacilli</taxon>
        <taxon>Bacillales</taxon>
        <taxon>Bacillaceae</taxon>
        <taxon>Virgibacillus</taxon>
    </lineage>
</organism>
<dbReference type="InterPro" id="IPR041135">
    <property type="entry name" value="Nmad3"/>
</dbReference>
<feature type="domain" description="Nucleotide modification associated" evidence="1">
    <location>
        <begin position="4"/>
        <end position="258"/>
    </location>
</feature>
<accession>A0A1H1GH16</accession>
<evidence type="ECO:0000259" key="1">
    <source>
        <dbReference type="Pfam" id="PF18754"/>
    </source>
</evidence>
<reference evidence="2 3" key="1">
    <citation type="submission" date="2016-10" db="EMBL/GenBank/DDBJ databases">
        <authorList>
            <person name="de Groot N.N."/>
        </authorList>
    </citation>
    <scope>NUCLEOTIDE SEQUENCE [LARGE SCALE GENOMIC DNA]</scope>
    <source>
        <strain evidence="2 3">CGMCC 1.10449</strain>
    </source>
</reference>
<evidence type="ECO:0000313" key="3">
    <source>
        <dbReference type="Proteomes" id="UP000199444"/>
    </source>
</evidence>
<dbReference type="RefSeq" id="WP_092494426.1">
    <property type="nucleotide sequence ID" value="NZ_FNKD01000005.1"/>
</dbReference>
<name>A0A1H1GH16_9BACI</name>
<proteinExistence type="predicted"/>
<dbReference type="EMBL" id="FNKD01000005">
    <property type="protein sequence ID" value="SDR12467.1"/>
    <property type="molecule type" value="Genomic_DNA"/>
</dbReference>
<sequence length="281" mass="31953">MVRKVILSRKGFDGTTGGKPSPVIDGKLMSLPIPRADSGFFYKDLAISPQESYLKIMMDLGIRLYSETHLDPDLLKSIMGNRSNEWRGLFGQGGNSQGTLYNRDVGKGDIFLFFGWFKEVSKINGIWKYVPNAPEIHAVFGYLEVDQAIDIRTGDSVPTWAKYHPHIKDRNTYGNQRNTVYFATPTFTKNVDKPGWGCFDFNKRLVLTKTGEKNKSYWELPSCFQNEQDNFTHNINTWNVLPNGRIEMQTLGRGDQEVYIGGKPEVVEWAEKLIGDCSSFQ</sequence>
<keyword evidence="3" id="KW-1185">Reference proteome</keyword>